<reference evidence="2 3" key="1">
    <citation type="submission" date="2019-12" db="EMBL/GenBank/DDBJ databases">
        <authorList>
            <person name="Floudas D."/>
            <person name="Bentzer J."/>
            <person name="Ahren D."/>
            <person name="Johansson T."/>
            <person name="Persson P."/>
            <person name="Tunlid A."/>
        </authorList>
    </citation>
    <scope>NUCLEOTIDE SEQUENCE [LARGE SCALE GENOMIC DNA]</scope>
    <source>
        <strain evidence="2 3">CBS 102.39</strain>
    </source>
</reference>
<proteinExistence type="predicted"/>
<organism evidence="2 3">
    <name type="scientific">Agrocybe pediades</name>
    <dbReference type="NCBI Taxonomy" id="84607"/>
    <lineage>
        <taxon>Eukaryota</taxon>
        <taxon>Fungi</taxon>
        <taxon>Dikarya</taxon>
        <taxon>Basidiomycota</taxon>
        <taxon>Agaricomycotina</taxon>
        <taxon>Agaricomycetes</taxon>
        <taxon>Agaricomycetidae</taxon>
        <taxon>Agaricales</taxon>
        <taxon>Agaricineae</taxon>
        <taxon>Strophariaceae</taxon>
        <taxon>Agrocybe</taxon>
    </lineage>
</organism>
<sequence length="118" mass="12093">MFSFKAFSALVAASLLASSVGASVAPVRRQSGCLSECPLIVETMDLTTTPPTIVDEWTLNLLTSSFTSTTLTCSYVQLIPVSLPPVPTGTCVYDVATGALTGGTISDCPTSVPATVCA</sequence>
<evidence type="ECO:0000256" key="1">
    <source>
        <dbReference type="SAM" id="SignalP"/>
    </source>
</evidence>
<keyword evidence="1" id="KW-0732">Signal</keyword>
<feature type="signal peptide" evidence="1">
    <location>
        <begin position="1"/>
        <end position="22"/>
    </location>
</feature>
<evidence type="ECO:0000313" key="2">
    <source>
        <dbReference type="EMBL" id="KAF4616470.1"/>
    </source>
</evidence>
<keyword evidence="3" id="KW-1185">Reference proteome</keyword>
<dbReference type="AlphaFoldDB" id="A0A8H4VQC2"/>
<evidence type="ECO:0000313" key="3">
    <source>
        <dbReference type="Proteomes" id="UP000521872"/>
    </source>
</evidence>
<gene>
    <name evidence="2" type="ORF">D9613_008433</name>
</gene>
<comment type="caution">
    <text evidence="2">The sequence shown here is derived from an EMBL/GenBank/DDBJ whole genome shotgun (WGS) entry which is preliminary data.</text>
</comment>
<name>A0A8H4VQC2_9AGAR</name>
<dbReference type="EMBL" id="JAACJL010000031">
    <property type="protein sequence ID" value="KAF4616470.1"/>
    <property type="molecule type" value="Genomic_DNA"/>
</dbReference>
<accession>A0A8H4VQC2</accession>
<dbReference type="Proteomes" id="UP000521872">
    <property type="component" value="Unassembled WGS sequence"/>
</dbReference>
<feature type="chain" id="PRO_5034139197" evidence="1">
    <location>
        <begin position="23"/>
        <end position="118"/>
    </location>
</feature>
<protein>
    <submittedName>
        <fullName evidence="2">Uncharacterized protein</fullName>
    </submittedName>
</protein>